<dbReference type="Gene3D" id="2.130.10.30">
    <property type="entry name" value="Regulator of chromosome condensation 1/beta-lactamase-inhibitor protein II"/>
    <property type="match status" value="5"/>
</dbReference>
<keyword evidence="1" id="KW-0677">Repeat</keyword>
<dbReference type="RefSeq" id="WP_131011745.1">
    <property type="nucleotide sequence ID" value="NZ_SIRE01000003.1"/>
</dbReference>
<evidence type="ECO:0000256" key="2">
    <source>
        <dbReference type="SAM" id="MobiDB-lite"/>
    </source>
</evidence>
<dbReference type="Pfam" id="PF12733">
    <property type="entry name" value="Cadherin-like"/>
    <property type="match status" value="4"/>
</dbReference>
<dbReference type="PANTHER" id="PTHR22870">
    <property type="entry name" value="REGULATOR OF CHROMOSOME CONDENSATION"/>
    <property type="match status" value="1"/>
</dbReference>
<organism evidence="5 6">
    <name type="scientific">Paenibacillus thalictri</name>
    <dbReference type="NCBI Taxonomy" id="2527873"/>
    <lineage>
        <taxon>Bacteria</taxon>
        <taxon>Bacillati</taxon>
        <taxon>Bacillota</taxon>
        <taxon>Bacilli</taxon>
        <taxon>Bacillales</taxon>
        <taxon>Paenibacillaceae</taxon>
        <taxon>Paenibacillus</taxon>
    </lineage>
</organism>
<gene>
    <name evidence="5" type="ORF">EYB31_02745</name>
</gene>
<dbReference type="PANTHER" id="PTHR22870:SF408">
    <property type="entry name" value="OS09G0560450 PROTEIN"/>
    <property type="match status" value="1"/>
</dbReference>
<feature type="domain" description="SLH" evidence="4">
    <location>
        <begin position="1339"/>
        <end position="1398"/>
    </location>
</feature>
<evidence type="ECO:0000313" key="6">
    <source>
        <dbReference type="Proteomes" id="UP000293142"/>
    </source>
</evidence>
<dbReference type="InterPro" id="IPR025883">
    <property type="entry name" value="Cadherin-like_domain"/>
</dbReference>
<dbReference type="PROSITE" id="PS51272">
    <property type="entry name" value="SLH"/>
    <property type="match status" value="3"/>
</dbReference>
<dbReference type="Pfam" id="PF00415">
    <property type="entry name" value="RCC1"/>
    <property type="match status" value="5"/>
</dbReference>
<dbReference type="Proteomes" id="UP000293142">
    <property type="component" value="Unassembled WGS sequence"/>
</dbReference>
<keyword evidence="6" id="KW-1185">Reference proteome</keyword>
<evidence type="ECO:0000256" key="1">
    <source>
        <dbReference type="ARBA" id="ARBA00022737"/>
    </source>
</evidence>
<name>A0A4Q9E0G7_9BACL</name>
<reference evidence="5 6" key="1">
    <citation type="submission" date="2019-02" db="EMBL/GenBank/DDBJ databases">
        <title>Paenibacillus sp. nov., isolated from surface-sterilized tissue of Thalictrum simplex L.</title>
        <authorList>
            <person name="Tuo L."/>
        </authorList>
    </citation>
    <scope>NUCLEOTIDE SEQUENCE [LARGE SCALE GENOMIC DNA]</scope>
    <source>
        <strain evidence="5 6">N2SHLJ1</strain>
    </source>
</reference>
<accession>A0A4Q9E0G7</accession>
<dbReference type="EMBL" id="SIRE01000003">
    <property type="protein sequence ID" value="TBL81031.1"/>
    <property type="molecule type" value="Genomic_DNA"/>
</dbReference>
<evidence type="ECO:0000313" key="5">
    <source>
        <dbReference type="EMBL" id="TBL81031.1"/>
    </source>
</evidence>
<dbReference type="PRINTS" id="PR00633">
    <property type="entry name" value="RCCNDNSATION"/>
</dbReference>
<dbReference type="InterPro" id="IPR001119">
    <property type="entry name" value="SLH_dom"/>
</dbReference>
<evidence type="ECO:0000256" key="3">
    <source>
        <dbReference type="SAM" id="SignalP"/>
    </source>
</evidence>
<sequence>MRNIIKMWKVLLGLAIIAVGTAWQRSDTALASEAAFVVQVAAGKSTGTGTAPSHSLGLKSDGSIWAWGDNSKGQLGDGTTTNRTAPVQVTGLGGVKAIAAGSEHSLALKSDGTVWAWGSNGNGQIGNGTTVNESSPIQVAGLSDVIAISTGYYYNIALKNDGTAFAWGANNRGQLGDGTMTDRLTPVQVNGLTDAAAISAGGTFALALKSDKTVWGWGFNSVGQLGIGTTATKLAPVQVPGVSDIKAIAAGASHALALASDGTVQAWGYNSSGQLGDGTTTNRLTPVAVPGLNGVTSLSAGFAFSLALRSDGTVKAWGSNSKGQLGIGSYTSSYTPVSVVGLSDVTAVSAGEFQSLALLKNGMVAAWGENKSGQLGIGNAVFRTSPAQAAITDVVYLEAGSNYSLALKRDGTVWAWGSNQYGILDDGTTVNRPEPSRTSVAGAVYIAAGSYHNLALKNDGTVWAWGNNSSGELGIGTTDTQSAPVQTSGLTGVKAIAAGDKFNFAVKTDGTVWAWGANFYNSLGDGTSTARLTPVQVPNLSGITAVSAGYAHGLALKNDGTVWAWGFNMYGQMGNGVAGDSQATPVQVAGLTDVVAIDSGSYTNVAVKSDGTVWAWGYNSAGQIGNGVTGGNQTTPTQVTGLTGGTVKAILGGLSHGLVLKNDGTVWSWGTNKFGQLGDGTTVNRTSATQVPDLSGITAVSGGAAFSLALKDDGTVWGWGYEYDGQVGDGVIGYLVLPVTLSAFPSNNADLSDLQVNGTTVAGFTSGSTGPYRVSVPNGSTAVSVAYTKADSQASVTVSGDTNLAVGDNTVTVTVTAANGSTKTYTVIVHRISGNADLSDLQVNGTTVAGFTPNQTGPYRVNVPNDATVVSVTYTKADNQASVAVSGGTNLSLGDNTLTVTVTAENGATQTYSVIVRRLSDNAGLTDLQVNGVTVAGFEPGNTGPYRVSVPNSFISVDVAYIQADSQASVVVSGGTNLSVGDNAVTVTVTAENGAAITYSITVRRLSGNADLTDLQVNDSTVGGFGSDNTGPYRVSVPNASGTAAVTYTQADSKANVMVSGDTNLTVGDNAFSVTVTAEDGTIKTYSVIVNRAQISFYPSSSSGSGNSSPSQGSVNPSDPSESAGGAASVSLNGVQVKTAVTKETASGGQTALRFTVDGEQLEAALTTASSPVKVLVIDNTDPVVIVDLPVKALLAGAGSNPNTVFQIKVNGASYSLPSSLLNSIPKETSITVTIAQVSGAAKEAADAAAARLGVQPLLEHPLDYSISTDGGVPVSDFNGTFVERTMTVNKQVDPAKTTAVWVDEDGQMHFIPSYFEQEGEAAVVTIRSPHDSVYTVVQANKTFEDVKGHWAQTAIESLASKLVVDGVTKTDFAPNAPITRAEFAALLIRSFGISANDRGKPFSDVKPDDWFAANVQAAVKAGLVEGFEDGTFRPNAPITREQMAVMISKALKFAGYSGSSPESKAVQGQPIARFTDASTISGWAKEAVNLSVQAGVINGRTDAIFAPGSNATRAEAVEMLDRMLRSLKFIN</sequence>
<feature type="domain" description="SLH" evidence="4">
    <location>
        <begin position="1472"/>
        <end position="1532"/>
    </location>
</feature>
<dbReference type="PROSITE" id="PS00626">
    <property type="entry name" value="RCC1_2"/>
    <property type="match status" value="2"/>
</dbReference>
<feature type="chain" id="PRO_5038755137" description="SLH domain-containing protein" evidence="3">
    <location>
        <begin position="25"/>
        <end position="1532"/>
    </location>
</feature>
<comment type="caution">
    <text evidence="5">The sequence shown here is derived from an EMBL/GenBank/DDBJ whole genome shotgun (WGS) entry which is preliminary data.</text>
</comment>
<dbReference type="InterPro" id="IPR009091">
    <property type="entry name" value="RCC1/BLIP-II"/>
</dbReference>
<dbReference type="PROSITE" id="PS50012">
    <property type="entry name" value="RCC1_3"/>
    <property type="match status" value="13"/>
</dbReference>
<dbReference type="Pfam" id="PF13540">
    <property type="entry name" value="RCC1_2"/>
    <property type="match status" value="1"/>
</dbReference>
<dbReference type="SUPFAM" id="SSF50985">
    <property type="entry name" value="RCC1/BLIP-II"/>
    <property type="match status" value="3"/>
</dbReference>
<dbReference type="InterPro" id="IPR000408">
    <property type="entry name" value="Reg_chr_condens"/>
</dbReference>
<feature type="signal peptide" evidence="3">
    <location>
        <begin position="1"/>
        <end position="24"/>
    </location>
</feature>
<dbReference type="Pfam" id="PF00395">
    <property type="entry name" value="SLH"/>
    <property type="match status" value="3"/>
</dbReference>
<dbReference type="Pfam" id="PF25390">
    <property type="entry name" value="WD40_RLD"/>
    <property type="match status" value="1"/>
</dbReference>
<feature type="region of interest" description="Disordered" evidence="2">
    <location>
        <begin position="1100"/>
        <end position="1128"/>
    </location>
</feature>
<dbReference type="InterPro" id="IPR051210">
    <property type="entry name" value="Ub_ligase/GEF_domain"/>
</dbReference>
<proteinExistence type="predicted"/>
<keyword evidence="3" id="KW-0732">Signal</keyword>
<dbReference type="OrthoDB" id="27389at2"/>
<evidence type="ECO:0000259" key="4">
    <source>
        <dbReference type="PROSITE" id="PS51272"/>
    </source>
</evidence>
<feature type="domain" description="SLH" evidence="4">
    <location>
        <begin position="1399"/>
        <end position="1462"/>
    </location>
</feature>
<feature type="compositionally biased region" description="Low complexity" evidence="2">
    <location>
        <begin position="1100"/>
        <end position="1118"/>
    </location>
</feature>
<dbReference type="InterPro" id="IPR058923">
    <property type="entry name" value="RCC1-like_dom"/>
</dbReference>
<protein>
    <recommendedName>
        <fullName evidence="4">SLH domain-containing protein</fullName>
    </recommendedName>
</protein>